<comment type="caution">
    <text evidence="2">The sequence shown here is derived from an EMBL/GenBank/DDBJ whole genome shotgun (WGS) entry which is preliminary data.</text>
</comment>
<gene>
    <name evidence="2" type="ORF">RR48_00294</name>
</gene>
<feature type="non-terminal residue" evidence="2">
    <location>
        <position position="1"/>
    </location>
</feature>
<sequence>EDLYPDTAAPLPALSAKDWLSGMNAPPLLISMKTGVTISTHKPRTSSAETPALQPQDANNRKKFAFLSHETTPDYRPLATWQPPPPLANITHNNDNDVRT</sequence>
<evidence type="ECO:0000313" key="2">
    <source>
        <dbReference type="EMBL" id="KPJ21591.1"/>
    </source>
</evidence>
<dbReference type="InParanoid" id="A0A0N0PFS5"/>
<feature type="region of interest" description="Disordered" evidence="1">
    <location>
        <begin position="40"/>
        <end position="60"/>
    </location>
</feature>
<keyword evidence="3" id="KW-1185">Reference proteome</keyword>
<dbReference type="Pfam" id="PF16300">
    <property type="entry name" value="WD40_4"/>
    <property type="match status" value="1"/>
</dbReference>
<dbReference type="STRING" id="76193.A0A0N0PFS5"/>
<dbReference type="AlphaFoldDB" id="A0A0N0PFS5"/>
<protein>
    <submittedName>
        <fullName evidence="2">Coronin-1A</fullName>
    </submittedName>
</protein>
<dbReference type="EMBL" id="LADJ01058284">
    <property type="protein sequence ID" value="KPJ21591.1"/>
    <property type="molecule type" value="Genomic_DNA"/>
</dbReference>
<accession>A0A0N0PFS5</accession>
<evidence type="ECO:0000256" key="1">
    <source>
        <dbReference type="SAM" id="MobiDB-lite"/>
    </source>
</evidence>
<reference evidence="2 3" key="1">
    <citation type="journal article" date="2015" name="Nat. Commun.">
        <title>Outbred genome sequencing and CRISPR/Cas9 gene editing in butterflies.</title>
        <authorList>
            <person name="Li X."/>
            <person name="Fan D."/>
            <person name="Zhang W."/>
            <person name="Liu G."/>
            <person name="Zhang L."/>
            <person name="Zhao L."/>
            <person name="Fang X."/>
            <person name="Chen L."/>
            <person name="Dong Y."/>
            <person name="Chen Y."/>
            <person name="Ding Y."/>
            <person name="Zhao R."/>
            <person name="Feng M."/>
            <person name="Zhu Y."/>
            <person name="Feng Y."/>
            <person name="Jiang X."/>
            <person name="Zhu D."/>
            <person name="Xiang H."/>
            <person name="Feng X."/>
            <person name="Li S."/>
            <person name="Wang J."/>
            <person name="Zhang G."/>
            <person name="Kronforst M.R."/>
            <person name="Wang W."/>
        </authorList>
    </citation>
    <scope>NUCLEOTIDE SEQUENCE [LARGE SCALE GENOMIC DNA]</scope>
    <source>
        <strain evidence="2">Ya'a_city_454_Pm</strain>
        <tissue evidence="2">Whole body</tissue>
    </source>
</reference>
<proteinExistence type="predicted"/>
<evidence type="ECO:0000313" key="3">
    <source>
        <dbReference type="Proteomes" id="UP000053240"/>
    </source>
</evidence>
<feature type="compositionally biased region" description="Polar residues" evidence="1">
    <location>
        <begin position="40"/>
        <end position="49"/>
    </location>
</feature>
<feature type="region of interest" description="Disordered" evidence="1">
    <location>
        <begin position="75"/>
        <end position="100"/>
    </location>
</feature>
<name>A0A0N0PFS5_PAPMA</name>
<organism evidence="2 3">
    <name type="scientific">Papilio machaon</name>
    <name type="common">Old World swallowtail butterfly</name>
    <dbReference type="NCBI Taxonomy" id="76193"/>
    <lineage>
        <taxon>Eukaryota</taxon>
        <taxon>Metazoa</taxon>
        <taxon>Ecdysozoa</taxon>
        <taxon>Arthropoda</taxon>
        <taxon>Hexapoda</taxon>
        <taxon>Insecta</taxon>
        <taxon>Pterygota</taxon>
        <taxon>Neoptera</taxon>
        <taxon>Endopterygota</taxon>
        <taxon>Lepidoptera</taxon>
        <taxon>Glossata</taxon>
        <taxon>Ditrysia</taxon>
        <taxon>Papilionoidea</taxon>
        <taxon>Papilionidae</taxon>
        <taxon>Papilioninae</taxon>
        <taxon>Papilio</taxon>
    </lineage>
</organism>
<dbReference type="Proteomes" id="UP000053240">
    <property type="component" value="Unassembled WGS sequence"/>
</dbReference>